<dbReference type="SMART" id="SM00283">
    <property type="entry name" value="MA"/>
    <property type="match status" value="1"/>
</dbReference>
<keyword evidence="3 8" id="KW-0472">Membrane</keyword>
<dbReference type="Gene3D" id="1.10.287.950">
    <property type="entry name" value="Methyl-accepting chemotaxis protein"/>
    <property type="match status" value="1"/>
</dbReference>
<dbReference type="InterPro" id="IPR004090">
    <property type="entry name" value="Chemotax_Me-accpt_rcpt"/>
</dbReference>
<accession>A0A941IBX6</accession>
<dbReference type="Proteomes" id="UP000675284">
    <property type="component" value="Unassembled WGS sequence"/>
</dbReference>
<dbReference type="PANTHER" id="PTHR32089:SF112">
    <property type="entry name" value="LYSOZYME-LIKE PROTEIN-RELATED"/>
    <property type="match status" value="1"/>
</dbReference>
<keyword evidence="4 6" id="KW-0807">Transducer</keyword>
<dbReference type="PANTHER" id="PTHR32089">
    <property type="entry name" value="METHYL-ACCEPTING CHEMOTAXIS PROTEIN MCPB"/>
    <property type="match status" value="1"/>
</dbReference>
<protein>
    <submittedName>
        <fullName evidence="11">HAMP domain-containing protein</fullName>
    </submittedName>
</protein>
<comment type="subcellular location">
    <subcellularLocation>
        <location evidence="1">Cell membrane</location>
    </subcellularLocation>
</comment>
<feature type="domain" description="HAMP" evidence="10">
    <location>
        <begin position="241"/>
        <end position="288"/>
    </location>
</feature>
<keyword evidence="8" id="KW-0812">Transmembrane</keyword>
<evidence type="ECO:0000256" key="5">
    <source>
        <dbReference type="ARBA" id="ARBA00029447"/>
    </source>
</evidence>
<reference evidence="11" key="1">
    <citation type="submission" date="2021-04" db="EMBL/GenBank/DDBJ databases">
        <title>Isolation and polyphasic classification of algal microorganism.</title>
        <authorList>
            <person name="Wang S."/>
        </authorList>
    </citation>
    <scope>NUCLEOTIDE SEQUENCE</scope>
    <source>
        <strain evidence="11">720a</strain>
    </source>
</reference>
<sequence>MKKNKVKKIKPKVKQKKEKTIKQKNKSPINWKNVKIGQKYVAIFLITAALFIAATTIVYVQLTKGQKNMDQISEQSIRVNEMTQLSSLIQGKDVQIADYLLSEDYKYVNMFKEYQAEFDALVKKIKPTMKTNKQKEIFKKIVENDASINDTFFNEMVASVQSGEDTMANSLRSYSTRLRTETIQLVNDLSKIVRQEQETSVNQASETMNYSTIVLMIANLTAIIVGILLMILISKKTSLHLSNVVKITSEVANGNLQATSMNYQGKDEIGQLAQSVNQMKDNIKGILFKVQNASNSVSSRSEELTQSANEVREGSNQIASTMEELSSGAETQATSAGDLSENMNDFVRKVQSSEANGQEVMQSSQKVQQLTSEGTELMKQSVSQMKQIDSIVAEAVEKVQGLDHQSNEISKLVLVIKDIADQTNLLSLNAAIEAARAGEHGKGFAVVADEVRRLSEQVASSVGEITTIVQNIQSETTQVVGSLNSGYHEVKEGTAQIETTGKNFTTINHAVRDMTNKINTISENLKEIAANSVDMNQLIEEIASVSEESAAGVEQAAASAQQTSSSMEEVSSNANELAELAEKLNEEINTFKL</sequence>
<evidence type="ECO:0000256" key="2">
    <source>
        <dbReference type="ARBA" id="ARBA00022475"/>
    </source>
</evidence>
<evidence type="ECO:0000256" key="6">
    <source>
        <dbReference type="PROSITE-ProRule" id="PRU00284"/>
    </source>
</evidence>
<dbReference type="PROSITE" id="PS50885">
    <property type="entry name" value="HAMP"/>
    <property type="match status" value="1"/>
</dbReference>
<feature type="region of interest" description="Disordered" evidence="7">
    <location>
        <begin position="1"/>
        <end position="22"/>
    </location>
</feature>
<dbReference type="GO" id="GO:0006935">
    <property type="term" value="P:chemotaxis"/>
    <property type="evidence" value="ECO:0007669"/>
    <property type="project" value="InterPro"/>
</dbReference>
<evidence type="ECO:0000313" key="12">
    <source>
        <dbReference type="Proteomes" id="UP000675284"/>
    </source>
</evidence>
<comment type="similarity">
    <text evidence="5">Belongs to the methyl-accepting chemotaxis (MCP) protein family.</text>
</comment>
<dbReference type="AlphaFoldDB" id="A0A941IBX6"/>
<dbReference type="InterPro" id="IPR003660">
    <property type="entry name" value="HAMP_dom"/>
</dbReference>
<feature type="transmembrane region" description="Helical" evidence="8">
    <location>
        <begin position="210"/>
        <end position="233"/>
    </location>
</feature>
<feature type="transmembrane region" description="Helical" evidence="8">
    <location>
        <begin position="40"/>
        <end position="62"/>
    </location>
</feature>
<dbReference type="Pfam" id="PF12729">
    <property type="entry name" value="4HB_MCP_1"/>
    <property type="match status" value="1"/>
</dbReference>
<dbReference type="Gene3D" id="6.10.340.10">
    <property type="match status" value="1"/>
</dbReference>
<keyword evidence="8" id="KW-1133">Transmembrane helix</keyword>
<feature type="region of interest" description="Disordered" evidence="7">
    <location>
        <begin position="322"/>
        <end position="341"/>
    </location>
</feature>
<dbReference type="GO" id="GO:0004888">
    <property type="term" value="F:transmembrane signaling receptor activity"/>
    <property type="evidence" value="ECO:0007669"/>
    <property type="project" value="InterPro"/>
</dbReference>
<comment type="caution">
    <text evidence="11">The sequence shown here is derived from an EMBL/GenBank/DDBJ whole genome shotgun (WGS) entry which is preliminary data.</text>
</comment>
<feature type="domain" description="Methyl-accepting transducer" evidence="9">
    <location>
        <begin position="307"/>
        <end position="557"/>
    </location>
</feature>
<evidence type="ECO:0000256" key="4">
    <source>
        <dbReference type="ARBA" id="ARBA00023224"/>
    </source>
</evidence>
<dbReference type="RefSeq" id="WP_166530530.1">
    <property type="nucleotide sequence ID" value="NZ_CP115959.1"/>
</dbReference>
<gene>
    <name evidence="11" type="ORF">KCX74_12645</name>
</gene>
<keyword evidence="12" id="KW-1185">Reference proteome</keyword>
<evidence type="ECO:0000259" key="10">
    <source>
        <dbReference type="PROSITE" id="PS50885"/>
    </source>
</evidence>
<evidence type="ECO:0000256" key="1">
    <source>
        <dbReference type="ARBA" id="ARBA00004236"/>
    </source>
</evidence>
<dbReference type="CDD" id="cd11386">
    <property type="entry name" value="MCP_signal"/>
    <property type="match status" value="1"/>
</dbReference>
<evidence type="ECO:0000259" key="9">
    <source>
        <dbReference type="PROSITE" id="PS50111"/>
    </source>
</evidence>
<evidence type="ECO:0000256" key="8">
    <source>
        <dbReference type="SAM" id="Phobius"/>
    </source>
</evidence>
<dbReference type="EMBL" id="JAGSOT010000037">
    <property type="protein sequence ID" value="MBR7796891.1"/>
    <property type="molecule type" value="Genomic_DNA"/>
</dbReference>
<dbReference type="PROSITE" id="PS50111">
    <property type="entry name" value="CHEMOTAXIS_TRANSDUC_2"/>
    <property type="match status" value="1"/>
</dbReference>
<evidence type="ECO:0000256" key="3">
    <source>
        <dbReference type="ARBA" id="ARBA00023136"/>
    </source>
</evidence>
<dbReference type="CDD" id="cd06225">
    <property type="entry name" value="HAMP"/>
    <property type="match status" value="1"/>
</dbReference>
<dbReference type="GO" id="GO:0007165">
    <property type="term" value="P:signal transduction"/>
    <property type="evidence" value="ECO:0007669"/>
    <property type="project" value="UniProtKB-KW"/>
</dbReference>
<name>A0A941IBX6_9BACI</name>
<dbReference type="Pfam" id="PF00015">
    <property type="entry name" value="MCPsignal"/>
    <property type="match status" value="1"/>
</dbReference>
<dbReference type="Pfam" id="PF00672">
    <property type="entry name" value="HAMP"/>
    <property type="match status" value="1"/>
</dbReference>
<organism evidence="11 12">
    <name type="scientific">Virgibacillus salarius</name>
    <dbReference type="NCBI Taxonomy" id="447199"/>
    <lineage>
        <taxon>Bacteria</taxon>
        <taxon>Bacillati</taxon>
        <taxon>Bacillota</taxon>
        <taxon>Bacilli</taxon>
        <taxon>Bacillales</taxon>
        <taxon>Bacillaceae</taxon>
        <taxon>Virgibacillus</taxon>
    </lineage>
</organism>
<dbReference type="InterPro" id="IPR024478">
    <property type="entry name" value="HlyB_4HB_MCP"/>
</dbReference>
<dbReference type="SUPFAM" id="SSF58104">
    <property type="entry name" value="Methyl-accepting chemotaxis protein (MCP) signaling domain"/>
    <property type="match status" value="1"/>
</dbReference>
<proteinExistence type="inferred from homology"/>
<evidence type="ECO:0000256" key="7">
    <source>
        <dbReference type="SAM" id="MobiDB-lite"/>
    </source>
</evidence>
<dbReference type="PRINTS" id="PR00260">
    <property type="entry name" value="CHEMTRNSDUCR"/>
</dbReference>
<keyword evidence="2" id="KW-1003">Cell membrane</keyword>
<feature type="region of interest" description="Disordered" evidence="7">
    <location>
        <begin position="298"/>
        <end position="317"/>
    </location>
</feature>
<dbReference type="InterPro" id="IPR004089">
    <property type="entry name" value="MCPsignal_dom"/>
</dbReference>
<evidence type="ECO:0000313" key="11">
    <source>
        <dbReference type="EMBL" id="MBR7796891.1"/>
    </source>
</evidence>
<dbReference type="GO" id="GO:0005886">
    <property type="term" value="C:plasma membrane"/>
    <property type="evidence" value="ECO:0007669"/>
    <property type="project" value="UniProtKB-SubCell"/>
</dbReference>